<keyword evidence="8" id="KW-0732">Signal</keyword>
<evidence type="ECO:0000313" key="19">
    <source>
        <dbReference type="EMBL" id="VVC32216.1"/>
    </source>
</evidence>
<dbReference type="Gene3D" id="1.20.1420.30">
    <property type="entry name" value="NCX, central ion-binding region"/>
    <property type="match status" value="2"/>
</dbReference>
<keyword evidence="16" id="KW-0739">Sodium transport</keyword>
<feature type="domain" description="Sodium/calcium exchanger membrane region" evidence="18">
    <location>
        <begin position="362"/>
        <end position="513"/>
    </location>
</feature>
<feature type="transmembrane region" description="Helical" evidence="17">
    <location>
        <begin position="217"/>
        <end position="237"/>
    </location>
</feature>
<sequence length="528" mass="57876">MMIEIIVGTTYLHLFLSIYTVNTLKTDATTDVLFSGDTGLHPGKGNNSSITTNISIFSNSSPISCETIHRSMDEFPPDYFTEEQRRNGAVIFHLSIAFYGFILITVVCHDYFLPSVLYICSDLGISPDVAGATFMATATCTSELLLSVIGTFVTKSDLGVGTVVGSGVYNTLGVSACAGLAANRAVPVDRWPLFRDSGVYVTALTVLAAISIDNVIVWYEALVMLILYIGYFVFLFTQGKIIKAENNLKNGENSCCSRFASIFQRMKQLLFYRKSAPNEYQNITSVKSDTQAFHYGSGVRETMATIRESDQTTVVNDLIFHSAESLANDNVWSFVWWMFRLPVSVMLWVTIPDCRMKRELYPFTFVMSIVWVSVVTYILSWMLTICGNTFRINDIVMGMGVLAVGSSIPEVITSIINAQNGEGSMIISSALGSNTMDILLCLGLPWFIKSLLPVTMNGGPVQIETGSMFFNTICMIASVAILNVAAAVSRYQMYRSFGIMCLIGQVVVIAILIVNGLDAGKDEGTGQC</sequence>
<evidence type="ECO:0000256" key="11">
    <source>
        <dbReference type="ARBA" id="ARBA00022958"/>
    </source>
</evidence>
<evidence type="ECO:0000256" key="1">
    <source>
        <dbReference type="ARBA" id="ARBA00004141"/>
    </source>
</evidence>
<protein>
    <submittedName>
        <fullName evidence="19">Sodium/calcium exchanger membrane region,Sodium/potassium/calcium exchanger</fullName>
    </submittedName>
</protein>
<feature type="transmembrane region" description="Helical" evidence="17">
    <location>
        <begin position="363"/>
        <end position="383"/>
    </location>
</feature>
<dbReference type="NCBIfam" id="TIGR00367">
    <property type="entry name" value="calcium/sodium antiporter"/>
    <property type="match status" value="1"/>
</dbReference>
<evidence type="ECO:0000259" key="18">
    <source>
        <dbReference type="Pfam" id="PF01699"/>
    </source>
</evidence>
<evidence type="ECO:0000256" key="14">
    <source>
        <dbReference type="ARBA" id="ARBA00023065"/>
    </source>
</evidence>
<organism evidence="19 20">
    <name type="scientific">Cinara cedri</name>
    <dbReference type="NCBI Taxonomy" id="506608"/>
    <lineage>
        <taxon>Eukaryota</taxon>
        <taxon>Metazoa</taxon>
        <taxon>Ecdysozoa</taxon>
        <taxon>Arthropoda</taxon>
        <taxon>Hexapoda</taxon>
        <taxon>Insecta</taxon>
        <taxon>Pterygota</taxon>
        <taxon>Neoptera</taxon>
        <taxon>Paraneoptera</taxon>
        <taxon>Hemiptera</taxon>
        <taxon>Sternorrhyncha</taxon>
        <taxon>Aphidomorpha</taxon>
        <taxon>Aphidoidea</taxon>
        <taxon>Aphididae</taxon>
        <taxon>Lachninae</taxon>
        <taxon>Cinara</taxon>
    </lineage>
</organism>
<dbReference type="InterPro" id="IPR004481">
    <property type="entry name" value="K/Na/Ca-exchanger"/>
</dbReference>
<keyword evidence="9" id="KW-0106">Calcium</keyword>
<keyword evidence="20" id="KW-1185">Reference proteome</keyword>
<keyword evidence="3" id="KW-0813">Transport</keyword>
<keyword evidence="12 17" id="KW-1133">Transmembrane helix</keyword>
<dbReference type="Pfam" id="PF01699">
    <property type="entry name" value="Na_Ca_ex"/>
    <property type="match status" value="2"/>
</dbReference>
<dbReference type="PANTHER" id="PTHR10846">
    <property type="entry name" value="SODIUM/POTASSIUM/CALCIUM EXCHANGER"/>
    <property type="match status" value="1"/>
</dbReference>
<feature type="transmembrane region" description="Helical" evidence="17">
    <location>
        <begin position="395"/>
        <end position="418"/>
    </location>
</feature>
<evidence type="ECO:0000256" key="17">
    <source>
        <dbReference type="SAM" id="Phobius"/>
    </source>
</evidence>
<dbReference type="FunFam" id="1.20.1420.30:FF:000009">
    <property type="entry name" value="sodium/potassium/calcium exchanger 5 isoform X2"/>
    <property type="match status" value="1"/>
</dbReference>
<evidence type="ECO:0000256" key="3">
    <source>
        <dbReference type="ARBA" id="ARBA00022448"/>
    </source>
</evidence>
<feature type="transmembrane region" description="Helical" evidence="17">
    <location>
        <begin position="132"/>
        <end position="153"/>
    </location>
</feature>
<feature type="domain" description="Sodium/calcium exchanger membrane region" evidence="18">
    <location>
        <begin position="96"/>
        <end position="236"/>
    </location>
</feature>
<evidence type="ECO:0000256" key="10">
    <source>
        <dbReference type="ARBA" id="ARBA00022847"/>
    </source>
</evidence>
<gene>
    <name evidence="19" type="ORF">CINCED_3A002105</name>
</gene>
<evidence type="ECO:0000256" key="8">
    <source>
        <dbReference type="ARBA" id="ARBA00022729"/>
    </source>
</evidence>
<evidence type="ECO:0000256" key="16">
    <source>
        <dbReference type="ARBA" id="ARBA00023201"/>
    </source>
</evidence>
<evidence type="ECO:0000256" key="4">
    <source>
        <dbReference type="ARBA" id="ARBA00022449"/>
    </source>
</evidence>
<keyword evidence="15 17" id="KW-0472">Membrane</keyword>
<dbReference type="GO" id="GO:0005262">
    <property type="term" value="F:calcium channel activity"/>
    <property type="evidence" value="ECO:0007669"/>
    <property type="project" value="TreeGrafter"/>
</dbReference>
<dbReference type="AlphaFoldDB" id="A0A5E4MKX8"/>
<dbReference type="Proteomes" id="UP000325440">
    <property type="component" value="Unassembled WGS sequence"/>
</dbReference>
<dbReference type="InterPro" id="IPR044880">
    <property type="entry name" value="NCX_ion-bd_dom_sf"/>
</dbReference>
<dbReference type="GO" id="GO:0005886">
    <property type="term" value="C:plasma membrane"/>
    <property type="evidence" value="ECO:0007669"/>
    <property type="project" value="TreeGrafter"/>
</dbReference>
<dbReference type="EMBL" id="CABPRJ010000954">
    <property type="protein sequence ID" value="VVC32216.1"/>
    <property type="molecule type" value="Genomic_DNA"/>
</dbReference>
<keyword evidence="14" id="KW-0406">Ion transport</keyword>
<dbReference type="OrthoDB" id="2127281at2759"/>
<feature type="transmembrane region" description="Helical" evidence="17">
    <location>
        <begin position="425"/>
        <end position="448"/>
    </location>
</feature>
<keyword evidence="5" id="KW-0633">Potassium transport</keyword>
<name>A0A5E4MKX8_9HEMI</name>
<feature type="transmembrane region" description="Helical" evidence="17">
    <location>
        <begin position="90"/>
        <end position="112"/>
    </location>
</feature>
<keyword evidence="10" id="KW-0769">Symport</keyword>
<evidence type="ECO:0000256" key="9">
    <source>
        <dbReference type="ARBA" id="ARBA00022837"/>
    </source>
</evidence>
<feature type="transmembrane region" description="Helical" evidence="17">
    <location>
        <begin position="497"/>
        <end position="517"/>
    </location>
</feature>
<keyword evidence="4" id="KW-0050">Antiport</keyword>
<keyword evidence="6" id="KW-0109">Calcium transport</keyword>
<feature type="transmembrane region" description="Helical" evidence="17">
    <location>
        <begin position="468"/>
        <end position="488"/>
    </location>
</feature>
<dbReference type="InterPro" id="IPR004837">
    <property type="entry name" value="NaCa_Exmemb"/>
</dbReference>
<evidence type="ECO:0000256" key="5">
    <source>
        <dbReference type="ARBA" id="ARBA00022538"/>
    </source>
</evidence>
<keyword evidence="13" id="KW-0915">Sodium</keyword>
<reference evidence="19 20" key="1">
    <citation type="submission" date="2019-08" db="EMBL/GenBank/DDBJ databases">
        <authorList>
            <person name="Alioto T."/>
            <person name="Alioto T."/>
            <person name="Gomez Garrido J."/>
        </authorList>
    </citation>
    <scope>NUCLEOTIDE SEQUENCE [LARGE SCALE GENOMIC DNA]</scope>
</reference>
<evidence type="ECO:0000256" key="7">
    <source>
        <dbReference type="ARBA" id="ARBA00022692"/>
    </source>
</evidence>
<keyword evidence="11" id="KW-0630">Potassium</keyword>
<accession>A0A5E4MKX8</accession>
<dbReference type="GO" id="GO:0006874">
    <property type="term" value="P:intracellular calcium ion homeostasis"/>
    <property type="evidence" value="ECO:0007669"/>
    <property type="project" value="TreeGrafter"/>
</dbReference>
<evidence type="ECO:0000256" key="2">
    <source>
        <dbReference type="ARBA" id="ARBA00005364"/>
    </source>
</evidence>
<evidence type="ECO:0000256" key="12">
    <source>
        <dbReference type="ARBA" id="ARBA00022989"/>
    </source>
</evidence>
<evidence type="ECO:0000256" key="15">
    <source>
        <dbReference type="ARBA" id="ARBA00023136"/>
    </source>
</evidence>
<comment type="similarity">
    <text evidence="2">Belongs to the Ca(2+):cation antiporter (CaCA) (TC 2.A.19) family. SLC24A subfamily.</text>
</comment>
<keyword evidence="7 17" id="KW-0812">Transmembrane</keyword>
<comment type="subcellular location">
    <subcellularLocation>
        <location evidence="1">Membrane</location>
        <topology evidence="1">Multi-pass membrane protein</topology>
    </subcellularLocation>
</comment>
<feature type="transmembrane region" description="Helical" evidence="17">
    <location>
        <begin position="160"/>
        <end position="181"/>
    </location>
</feature>
<proteinExistence type="inferred from homology"/>
<evidence type="ECO:0000313" key="20">
    <source>
        <dbReference type="Proteomes" id="UP000325440"/>
    </source>
</evidence>
<dbReference type="GO" id="GO:0008273">
    <property type="term" value="F:calcium, potassium:sodium antiporter activity"/>
    <property type="evidence" value="ECO:0007669"/>
    <property type="project" value="TreeGrafter"/>
</dbReference>
<evidence type="ECO:0000256" key="6">
    <source>
        <dbReference type="ARBA" id="ARBA00022568"/>
    </source>
</evidence>
<dbReference type="GO" id="GO:0015293">
    <property type="term" value="F:symporter activity"/>
    <property type="evidence" value="ECO:0007669"/>
    <property type="project" value="UniProtKB-KW"/>
</dbReference>
<evidence type="ECO:0000256" key="13">
    <source>
        <dbReference type="ARBA" id="ARBA00023053"/>
    </source>
</evidence>
<dbReference type="PANTHER" id="PTHR10846:SF2">
    <property type="entry name" value="RE48874P"/>
    <property type="match status" value="1"/>
</dbReference>